<dbReference type="RefSeq" id="WP_074641876.1">
    <property type="nucleotide sequence ID" value="NZ_FOFU01000002.1"/>
</dbReference>
<organism evidence="2 3">
    <name type="scientific">Treponema bryantii</name>
    <dbReference type="NCBI Taxonomy" id="163"/>
    <lineage>
        <taxon>Bacteria</taxon>
        <taxon>Pseudomonadati</taxon>
        <taxon>Spirochaetota</taxon>
        <taxon>Spirochaetia</taxon>
        <taxon>Spirochaetales</taxon>
        <taxon>Treponemataceae</taxon>
        <taxon>Treponema</taxon>
    </lineage>
</organism>
<sequence>MNITTKQFQLLSDINLVWDFLVETYDWKNDSGRPAPFFEYALTATWMDSSYSFLDRFWFDGDKVVAFAYYEAPVTDIYFNVRKGYEFLADELIEYAVTTMPHFNGEQQFVFSDGQQFLKDAVAKRGFKQVYEYEDMIFDFKNELNYELPEGYHFVDHKDIDIVKCSKLCWYGFGHGERGEFVGWDKYDDSLEWSPAKSHKDGWASFMSPTPHETPQYNIIIADENEEYVCFSGMWWVPQNHLAYMEPLCTHPDHRKRGLAAAALTKHYRTLKPLGATHMTGGDDEFYKKIGYGKGYHWTIWRKC</sequence>
<gene>
    <name evidence="2" type="ORF">SAMN04487977_102585</name>
</gene>
<dbReference type="AlphaFoldDB" id="A0A1H9DIE2"/>
<dbReference type="CDD" id="cd04301">
    <property type="entry name" value="NAT_SF"/>
    <property type="match status" value="1"/>
</dbReference>
<keyword evidence="3" id="KW-1185">Reference proteome</keyword>
<dbReference type="InterPro" id="IPR016181">
    <property type="entry name" value="Acyl_CoA_acyltransferase"/>
</dbReference>
<evidence type="ECO:0000313" key="2">
    <source>
        <dbReference type="EMBL" id="SEQ13151.1"/>
    </source>
</evidence>
<dbReference type="Proteomes" id="UP000182360">
    <property type="component" value="Unassembled WGS sequence"/>
</dbReference>
<evidence type="ECO:0000259" key="1">
    <source>
        <dbReference type="PROSITE" id="PS51186"/>
    </source>
</evidence>
<dbReference type="PROSITE" id="PS51186">
    <property type="entry name" value="GNAT"/>
    <property type="match status" value="1"/>
</dbReference>
<reference evidence="2 3" key="1">
    <citation type="submission" date="2016-10" db="EMBL/GenBank/DDBJ databases">
        <authorList>
            <person name="de Groot N.N."/>
        </authorList>
    </citation>
    <scope>NUCLEOTIDE SEQUENCE [LARGE SCALE GENOMIC DNA]</scope>
    <source>
        <strain evidence="2 3">B25</strain>
    </source>
</reference>
<dbReference type="EMBL" id="FOFU01000002">
    <property type="protein sequence ID" value="SEQ13151.1"/>
    <property type="molecule type" value="Genomic_DNA"/>
</dbReference>
<dbReference type="SUPFAM" id="SSF55729">
    <property type="entry name" value="Acyl-CoA N-acyltransferases (Nat)"/>
    <property type="match status" value="1"/>
</dbReference>
<dbReference type="GO" id="GO:0016747">
    <property type="term" value="F:acyltransferase activity, transferring groups other than amino-acyl groups"/>
    <property type="evidence" value="ECO:0007669"/>
    <property type="project" value="InterPro"/>
</dbReference>
<dbReference type="OrthoDB" id="9805924at2"/>
<dbReference type="Pfam" id="PF00583">
    <property type="entry name" value="Acetyltransf_1"/>
    <property type="match status" value="1"/>
</dbReference>
<name>A0A1H9DIE2_9SPIR</name>
<feature type="domain" description="N-acetyltransferase" evidence="1">
    <location>
        <begin position="160"/>
        <end position="304"/>
    </location>
</feature>
<dbReference type="Gene3D" id="3.40.630.30">
    <property type="match status" value="1"/>
</dbReference>
<proteinExistence type="predicted"/>
<dbReference type="InterPro" id="IPR000182">
    <property type="entry name" value="GNAT_dom"/>
</dbReference>
<protein>
    <recommendedName>
        <fullName evidence="1">N-acetyltransferase domain-containing protein</fullName>
    </recommendedName>
</protein>
<accession>A0A1H9DIE2</accession>
<evidence type="ECO:0000313" key="3">
    <source>
        <dbReference type="Proteomes" id="UP000182360"/>
    </source>
</evidence>